<feature type="binding site" evidence="18">
    <location>
        <position position="202"/>
    </location>
    <ligand>
        <name>substrate</name>
    </ligand>
</feature>
<organism evidence="21 22">
    <name type="scientific">Providencia rustigianii DSM 4541</name>
    <dbReference type="NCBI Taxonomy" id="500637"/>
    <lineage>
        <taxon>Bacteria</taxon>
        <taxon>Pseudomonadati</taxon>
        <taxon>Pseudomonadota</taxon>
        <taxon>Gammaproteobacteria</taxon>
        <taxon>Enterobacterales</taxon>
        <taxon>Morganellaceae</taxon>
        <taxon>Providencia</taxon>
    </lineage>
</organism>
<evidence type="ECO:0000256" key="18">
    <source>
        <dbReference type="PIRSR" id="PIRSR611783-2"/>
    </source>
</evidence>
<keyword evidence="12 19" id="KW-1133">Transmembrane helix</keyword>
<dbReference type="STRING" id="500637.PROVRUST_06167"/>
<name>D1P1U4_9GAMM</name>
<dbReference type="GO" id="GO:0005886">
    <property type="term" value="C:plasma membrane"/>
    <property type="evidence" value="ECO:0007669"/>
    <property type="project" value="UniProtKB-SubCell"/>
</dbReference>
<keyword evidence="8" id="KW-0645">Protease</keyword>
<dbReference type="GO" id="GO:0006515">
    <property type="term" value="P:protein quality control for misfolded or incompletely synthesized proteins"/>
    <property type="evidence" value="ECO:0007669"/>
    <property type="project" value="TreeGrafter"/>
</dbReference>
<sequence length="375" mass="39769">MLKVSTYKINLIKLTLVTFNMVKKLLLSVVLGLVTASIIIIAVPSLRPQGLANLLYGKTNSEPVSYNKAVRRAAPAVVYVYSSSKGSFSQSGRELQSLGSGVILSTNGYIITNKHVVDNPDQILVALQDGAIFDALLVGSDPLTDLAVLKIDAENLPVIPINTRRVTHVGDVVLAIGNPYNLGQTVTQGIISATGRVGLSSTRRQNFLQTDASINSGNSGGALINTEGELVGINTLSFSAGQGLNSEGLSFAIPTPLATKIMEKLIRDGRVIRGYIGITARELPQIRSNNNNINQIQGLRIFQVSPNGPAGKSGIIQGDIILSLDGKPAVSAAETMDYVAEIRPGSKIPVQILRDGEIKNIDVVIEELPEGQAAN</sequence>
<comment type="subunit">
    <text evidence="4">Homotrimer.</text>
</comment>
<evidence type="ECO:0000256" key="14">
    <source>
        <dbReference type="ARBA" id="ARBA00071522"/>
    </source>
</evidence>
<dbReference type="Pfam" id="PF13180">
    <property type="entry name" value="PDZ_2"/>
    <property type="match status" value="1"/>
</dbReference>
<feature type="transmembrane region" description="Helical" evidence="19">
    <location>
        <begin position="25"/>
        <end position="46"/>
    </location>
</feature>
<comment type="caution">
    <text evidence="21">The sequence shown here is derived from an EMBL/GenBank/DDBJ whole genome shotgun (WGS) entry which is preliminary data.</text>
</comment>
<feature type="active site" description="Charge relay system" evidence="17">
    <location>
        <position position="115"/>
    </location>
</feature>
<evidence type="ECO:0000256" key="12">
    <source>
        <dbReference type="ARBA" id="ARBA00022989"/>
    </source>
</evidence>
<evidence type="ECO:0000256" key="2">
    <source>
        <dbReference type="ARBA" id="ARBA00004377"/>
    </source>
</evidence>
<evidence type="ECO:0000259" key="20">
    <source>
        <dbReference type="PROSITE" id="PS50106"/>
    </source>
</evidence>
<keyword evidence="9 19" id="KW-0812">Transmembrane</keyword>
<evidence type="ECO:0000256" key="16">
    <source>
        <dbReference type="ARBA" id="ARBA00083871"/>
    </source>
</evidence>
<dbReference type="PANTHER" id="PTHR22939:SF101">
    <property type="entry name" value="PERIPLASMIC PH-DEPENDENT SERINE ENDOPROTEASE DEGQ"/>
    <property type="match status" value="1"/>
</dbReference>
<dbReference type="AlphaFoldDB" id="D1P1U4"/>
<dbReference type="NCBIfam" id="NF008147">
    <property type="entry name" value="PRK10898.1"/>
    <property type="match status" value="1"/>
</dbReference>
<dbReference type="NCBIfam" id="TIGR02038">
    <property type="entry name" value="protease_degS"/>
    <property type="match status" value="1"/>
</dbReference>
<dbReference type="InterPro" id="IPR009003">
    <property type="entry name" value="Peptidase_S1_PA"/>
</dbReference>
<keyword evidence="6" id="KW-1003">Cell membrane</keyword>
<evidence type="ECO:0000256" key="13">
    <source>
        <dbReference type="ARBA" id="ARBA00023136"/>
    </source>
</evidence>
<comment type="catalytic activity">
    <reaction evidence="1">
        <text>Acts on substrates that are at least partially unfolded. The cleavage site P1 residue is normally between a pair of hydrophobic residues, such as Val-|-Val.</text>
        <dbReference type="EC" id="3.4.21.107"/>
    </reaction>
</comment>
<dbReference type="PRINTS" id="PR00834">
    <property type="entry name" value="PROTEASES2C"/>
</dbReference>
<dbReference type="PANTHER" id="PTHR22939">
    <property type="entry name" value="SERINE PROTEASE FAMILY S1C HTRA-RELATED"/>
    <property type="match status" value="1"/>
</dbReference>
<evidence type="ECO:0000256" key="3">
    <source>
        <dbReference type="ARBA" id="ARBA00010541"/>
    </source>
</evidence>
<evidence type="ECO:0000256" key="15">
    <source>
        <dbReference type="ARBA" id="ARBA00078529"/>
    </source>
</evidence>
<keyword evidence="13 19" id="KW-0472">Membrane</keyword>
<evidence type="ECO:0000256" key="6">
    <source>
        <dbReference type="ARBA" id="ARBA00022475"/>
    </source>
</evidence>
<dbReference type="EMBL" id="ABXV02000022">
    <property type="protein sequence ID" value="EFB72565.1"/>
    <property type="molecule type" value="Genomic_DNA"/>
</dbReference>
<evidence type="ECO:0000256" key="7">
    <source>
        <dbReference type="ARBA" id="ARBA00022519"/>
    </source>
</evidence>
<evidence type="ECO:0000256" key="19">
    <source>
        <dbReference type="SAM" id="Phobius"/>
    </source>
</evidence>
<dbReference type="SUPFAM" id="SSF50494">
    <property type="entry name" value="Trypsin-like serine proteases"/>
    <property type="match status" value="1"/>
</dbReference>
<dbReference type="SUPFAM" id="SSF50156">
    <property type="entry name" value="PDZ domain-like"/>
    <property type="match status" value="1"/>
</dbReference>
<dbReference type="HOGENOM" id="CLU_020120_2_2_6"/>
<feature type="active site" description="Charge relay system" evidence="17">
    <location>
        <position position="145"/>
    </location>
</feature>
<evidence type="ECO:0000256" key="5">
    <source>
        <dbReference type="ARBA" id="ARBA00013035"/>
    </source>
</evidence>
<evidence type="ECO:0000313" key="22">
    <source>
        <dbReference type="Proteomes" id="UP000005512"/>
    </source>
</evidence>
<dbReference type="FunFam" id="2.40.10.10:FF:000009">
    <property type="entry name" value="Serine endoprotease DegS, periplasmic"/>
    <property type="match status" value="1"/>
</dbReference>
<evidence type="ECO:0000256" key="8">
    <source>
        <dbReference type="ARBA" id="ARBA00022670"/>
    </source>
</evidence>
<dbReference type="InterPro" id="IPR011783">
    <property type="entry name" value="Pept_S1C_DegS"/>
</dbReference>
<dbReference type="Proteomes" id="UP000005512">
    <property type="component" value="Unassembled WGS sequence"/>
</dbReference>
<keyword evidence="10 21" id="KW-0378">Hydrolase</keyword>
<comment type="similarity">
    <text evidence="3">Belongs to the peptidase S1C family.</text>
</comment>
<keyword evidence="11" id="KW-0720">Serine protease</keyword>
<keyword evidence="7" id="KW-0997">Cell inner membrane</keyword>
<dbReference type="FunFam" id="2.40.10.10:FF:000001">
    <property type="entry name" value="Periplasmic serine protease DegS"/>
    <property type="match status" value="1"/>
</dbReference>
<evidence type="ECO:0000256" key="11">
    <source>
        <dbReference type="ARBA" id="ARBA00022825"/>
    </source>
</evidence>
<reference evidence="21" key="1">
    <citation type="submission" date="2009-12" db="EMBL/GenBank/DDBJ databases">
        <authorList>
            <person name="Weinstock G."/>
            <person name="Sodergren E."/>
            <person name="Clifton S."/>
            <person name="Fulton L."/>
            <person name="Fulton B."/>
            <person name="Courtney L."/>
            <person name="Fronick C."/>
            <person name="Harrison M."/>
            <person name="Strong C."/>
            <person name="Farmer C."/>
            <person name="Delahaunty K."/>
            <person name="Markovic C."/>
            <person name="Hall O."/>
            <person name="Minx P."/>
            <person name="Tomlinson C."/>
            <person name="Mitreva M."/>
            <person name="Nelson J."/>
            <person name="Hou S."/>
            <person name="Wollam A."/>
            <person name="Pepin K.H."/>
            <person name="Johnson M."/>
            <person name="Bhonagiri V."/>
            <person name="Nash W.E."/>
            <person name="Warren W."/>
            <person name="Chinwalla A."/>
            <person name="Mardis E.R."/>
            <person name="Wilson R.K."/>
        </authorList>
    </citation>
    <scope>NUCLEOTIDE SEQUENCE [LARGE SCALE GENOMIC DNA]</scope>
    <source>
        <strain evidence="21">DSM 4541</strain>
    </source>
</reference>
<feature type="binding site" evidence="18">
    <location>
        <begin position="276"/>
        <end position="281"/>
    </location>
    <ligand>
        <name>substrate</name>
    </ligand>
</feature>
<dbReference type="GO" id="GO:0042597">
    <property type="term" value="C:periplasmic space"/>
    <property type="evidence" value="ECO:0007669"/>
    <property type="project" value="TreeGrafter"/>
</dbReference>
<comment type="subcellular location">
    <subcellularLocation>
        <location evidence="2">Cell inner membrane</location>
        <topology evidence="2">Single-pass membrane protein</topology>
    </subcellularLocation>
</comment>
<dbReference type="GO" id="GO:0004252">
    <property type="term" value="F:serine-type endopeptidase activity"/>
    <property type="evidence" value="ECO:0007669"/>
    <property type="project" value="InterPro"/>
</dbReference>
<dbReference type="InterPro" id="IPR001940">
    <property type="entry name" value="Peptidase_S1C"/>
</dbReference>
<protein>
    <recommendedName>
        <fullName evidence="14">Serine endoprotease DegS</fullName>
        <ecNumber evidence="5">3.4.21.107</ecNumber>
    </recommendedName>
    <alternativeName>
        <fullName evidence="16">Site-1 protease DegS</fullName>
    </alternativeName>
    <alternativeName>
        <fullName evidence="15">Site-1-type intramembrane protease</fullName>
    </alternativeName>
</protein>
<evidence type="ECO:0000256" key="10">
    <source>
        <dbReference type="ARBA" id="ARBA00022801"/>
    </source>
</evidence>
<keyword evidence="22" id="KW-1185">Reference proteome</keyword>
<dbReference type="eggNOG" id="COG0265">
    <property type="taxonomic scope" value="Bacteria"/>
</dbReference>
<evidence type="ECO:0000256" key="9">
    <source>
        <dbReference type="ARBA" id="ARBA00022692"/>
    </source>
</evidence>
<evidence type="ECO:0000256" key="17">
    <source>
        <dbReference type="PIRSR" id="PIRSR611783-1"/>
    </source>
</evidence>
<dbReference type="Pfam" id="PF13365">
    <property type="entry name" value="Trypsin_2"/>
    <property type="match status" value="1"/>
</dbReference>
<dbReference type="Gene3D" id="2.40.10.10">
    <property type="entry name" value="Trypsin-like serine proteases"/>
    <property type="match status" value="2"/>
</dbReference>
<dbReference type="EC" id="3.4.21.107" evidence="5"/>
<gene>
    <name evidence="21" type="primary">degS</name>
    <name evidence="21" type="ORF">PROVRUST_06167</name>
</gene>
<dbReference type="InterPro" id="IPR043504">
    <property type="entry name" value="Peptidase_S1_PA_chymotrypsin"/>
</dbReference>
<evidence type="ECO:0000256" key="1">
    <source>
        <dbReference type="ARBA" id="ARBA00001772"/>
    </source>
</evidence>
<dbReference type="InterPro" id="IPR036034">
    <property type="entry name" value="PDZ_sf"/>
</dbReference>
<dbReference type="PROSITE" id="PS50106">
    <property type="entry name" value="PDZ"/>
    <property type="match status" value="1"/>
</dbReference>
<proteinExistence type="inferred from homology"/>
<dbReference type="SMART" id="SM00228">
    <property type="entry name" value="PDZ"/>
    <property type="match status" value="1"/>
</dbReference>
<dbReference type="InterPro" id="IPR001478">
    <property type="entry name" value="PDZ"/>
</dbReference>
<feature type="domain" description="PDZ" evidence="20">
    <location>
        <begin position="265"/>
        <end position="343"/>
    </location>
</feature>
<evidence type="ECO:0000256" key="4">
    <source>
        <dbReference type="ARBA" id="ARBA00011233"/>
    </source>
</evidence>
<dbReference type="Gene3D" id="2.30.42.10">
    <property type="match status" value="1"/>
</dbReference>
<accession>D1P1U4</accession>
<feature type="active site" description="Charge relay system" evidence="17">
    <location>
        <position position="219"/>
    </location>
</feature>
<evidence type="ECO:0000313" key="21">
    <source>
        <dbReference type="EMBL" id="EFB72565.1"/>
    </source>
</evidence>